<sequence>MIRLLSHSYWYGSASYSWVTHSFNQRVYDGICTEFEMYIMDDFGNLVLV</sequence>
<name>A0A218KRY6_9CAUD</name>
<organism evidence="1 2">
    <name type="scientific">Acinetobacter phage vB_AbaP_AS11</name>
    <dbReference type="NCBI Taxonomy" id="1932886"/>
    <lineage>
        <taxon>Viruses</taxon>
        <taxon>Duplodnaviria</taxon>
        <taxon>Heunggongvirae</taxon>
        <taxon>Uroviricota</taxon>
        <taxon>Caudoviricetes</taxon>
        <taxon>Autographivirales</taxon>
        <taxon>Autoscriptoviridae</taxon>
        <taxon>Beijerinckvirinae</taxon>
        <taxon>Friunavirus</taxon>
        <taxon>Friunavirus AS11</taxon>
    </lineage>
</organism>
<reference evidence="1 2" key="1">
    <citation type="submission" date="2016-11" db="EMBL/GenBank/DDBJ databases">
        <title>Characterization of two novel podoviruses, vB_AbaP_AS11 and vB_AbaP_AS12, infecting clinical multidrug-resistant Acinetobacter baumannii strains.</title>
        <authorList>
            <person name="Popova A.V."/>
            <person name="Lavysh D.G."/>
            <person name="Klimuk E.I."/>
            <person name="Bogun A.G."/>
            <person name="Goncharov A.E."/>
        </authorList>
    </citation>
    <scope>NUCLEOTIDE SEQUENCE [LARGE SCALE GENOMIC DNA]</scope>
</reference>
<gene>
    <name evidence="1" type="ORF">AS11_gp01</name>
</gene>
<keyword evidence="2" id="KW-1185">Reference proteome</keyword>
<protein>
    <submittedName>
        <fullName evidence="1">Uncharacterized protein</fullName>
    </submittedName>
</protein>
<dbReference type="EMBL" id="KY268296">
    <property type="protein sequence ID" value="AQN32653.1"/>
    <property type="molecule type" value="Genomic_DNA"/>
</dbReference>
<evidence type="ECO:0000313" key="1">
    <source>
        <dbReference type="EMBL" id="AQN32653.1"/>
    </source>
</evidence>
<proteinExistence type="predicted"/>
<dbReference type="Proteomes" id="UP000223867">
    <property type="component" value="Segment"/>
</dbReference>
<dbReference type="OrthoDB" id="25720at10239"/>
<evidence type="ECO:0000313" key="2">
    <source>
        <dbReference type="Proteomes" id="UP000223867"/>
    </source>
</evidence>
<accession>A0A218KRY6</accession>